<accession>A0AAD1T410</accession>
<protein>
    <submittedName>
        <fullName evidence="1">Uncharacterized protein</fullName>
    </submittedName>
</protein>
<evidence type="ECO:0000313" key="1">
    <source>
        <dbReference type="EMBL" id="CAH2318363.1"/>
    </source>
</evidence>
<gene>
    <name evidence="1" type="ORF">PECUL_23A029088</name>
</gene>
<keyword evidence="2" id="KW-1185">Reference proteome</keyword>
<proteinExistence type="predicted"/>
<reference evidence="1" key="1">
    <citation type="submission" date="2022-03" db="EMBL/GenBank/DDBJ databases">
        <authorList>
            <person name="Alioto T."/>
            <person name="Alioto T."/>
            <person name="Gomez Garrido J."/>
        </authorList>
    </citation>
    <scope>NUCLEOTIDE SEQUENCE</scope>
</reference>
<evidence type="ECO:0000313" key="2">
    <source>
        <dbReference type="Proteomes" id="UP001295444"/>
    </source>
</evidence>
<dbReference type="Proteomes" id="UP001295444">
    <property type="component" value="Chromosome 10"/>
</dbReference>
<sequence>MEAQRLLLTDEHFKLKLDKDLQEYFKTTDTLDSTALTQWLAHKSVIISRVAHIKKASETKLLTLLRQLRDATTQQFLSPLPALQSVIDQTQTLINEWHLNKTTYMMQKLKT</sequence>
<name>A0AAD1T410_PELCU</name>
<dbReference type="EMBL" id="OW240921">
    <property type="protein sequence ID" value="CAH2318363.1"/>
    <property type="molecule type" value="Genomic_DNA"/>
</dbReference>
<organism evidence="1 2">
    <name type="scientific">Pelobates cultripes</name>
    <name type="common">Western spadefoot toad</name>
    <dbReference type="NCBI Taxonomy" id="61616"/>
    <lineage>
        <taxon>Eukaryota</taxon>
        <taxon>Metazoa</taxon>
        <taxon>Chordata</taxon>
        <taxon>Craniata</taxon>
        <taxon>Vertebrata</taxon>
        <taxon>Euteleostomi</taxon>
        <taxon>Amphibia</taxon>
        <taxon>Batrachia</taxon>
        <taxon>Anura</taxon>
        <taxon>Pelobatoidea</taxon>
        <taxon>Pelobatidae</taxon>
        <taxon>Pelobates</taxon>
    </lineage>
</organism>
<dbReference type="AlphaFoldDB" id="A0AAD1T410"/>